<evidence type="ECO:0000259" key="16">
    <source>
        <dbReference type="PROSITE" id="PS50022"/>
    </source>
</evidence>
<dbReference type="Pfam" id="PF21114">
    <property type="entry name" value="DDR1-2_DS-like"/>
    <property type="match status" value="1"/>
</dbReference>
<dbReference type="GO" id="GO:0005886">
    <property type="term" value="C:plasma membrane"/>
    <property type="evidence" value="ECO:0007669"/>
    <property type="project" value="UniProtKB-SubCell"/>
</dbReference>
<feature type="compositionally biased region" description="Basic and acidic residues" evidence="13">
    <location>
        <begin position="400"/>
        <end position="409"/>
    </location>
</feature>
<evidence type="ECO:0000256" key="4">
    <source>
        <dbReference type="ARBA" id="ARBA00022729"/>
    </source>
</evidence>
<dbReference type="PROSITE" id="PS50022">
    <property type="entry name" value="FA58C_3"/>
    <property type="match status" value="1"/>
</dbReference>
<keyword evidence="3 14" id="KW-0812">Transmembrane</keyword>
<comment type="subcellular location">
    <subcellularLocation>
        <location evidence="1">Cell membrane</location>
        <topology evidence="1">Single-pass type I membrane protein</topology>
    </subcellularLocation>
</comment>
<protein>
    <submittedName>
        <fullName evidence="17 19 20">Discoidin domain-containing receptor 2</fullName>
    </submittedName>
</protein>
<dbReference type="OrthoDB" id="6071166at2759"/>
<dbReference type="GO" id="GO:0005524">
    <property type="term" value="F:ATP binding"/>
    <property type="evidence" value="ECO:0007669"/>
    <property type="project" value="UniProtKB-KW"/>
</dbReference>
<dbReference type="PANTHER" id="PTHR24416:SF580">
    <property type="entry name" value="DISCOIDIN DOMAIN RECEPTOR, ISOFORM F"/>
    <property type="match status" value="1"/>
</dbReference>
<evidence type="ECO:0000256" key="10">
    <source>
        <dbReference type="ARBA" id="ARBA00023170"/>
    </source>
</evidence>
<evidence type="ECO:0000313" key="19">
    <source>
        <dbReference type="RefSeq" id="XP_025411024.1"/>
    </source>
</evidence>
<dbReference type="AlphaFoldDB" id="A0A2S2QRB3"/>
<feature type="domain" description="Protein kinase" evidence="15">
    <location>
        <begin position="663"/>
        <end position="927"/>
    </location>
</feature>
<reference evidence="19 20" key="2">
    <citation type="submission" date="2025-04" db="UniProtKB">
        <authorList>
            <consortium name="RefSeq"/>
        </authorList>
    </citation>
    <scope>IDENTIFICATION</scope>
    <source>
        <tissue evidence="19 20">Whole body</tissue>
    </source>
</reference>
<dbReference type="GO" id="GO:0005518">
    <property type="term" value="F:collagen binding"/>
    <property type="evidence" value="ECO:0007669"/>
    <property type="project" value="TreeGrafter"/>
</dbReference>
<evidence type="ECO:0000256" key="11">
    <source>
        <dbReference type="ARBA" id="ARBA00023180"/>
    </source>
</evidence>
<dbReference type="InterPro" id="IPR001245">
    <property type="entry name" value="Ser-Thr/Tyr_kinase_cat_dom"/>
</dbReference>
<dbReference type="SUPFAM" id="SSF49785">
    <property type="entry name" value="Galactose-binding domain-like"/>
    <property type="match status" value="1"/>
</dbReference>
<comment type="similarity">
    <text evidence="12">Belongs to the protein kinase superfamily. Tyr protein kinase family. Insulin receptor subfamily.</text>
</comment>
<accession>A0A2S2QRB3</accession>
<keyword evidence="11" id="KW-0325">Glycoprotein</keyword>
<dbReference type="PANTHER" id="PTHR24416">
    <property type="entry name" value="TYROSINE-PROTEIN KINASE RECEPTOR"/>
    <property type="match status" value="1"/>
</dbReference>
<dbReference type="GO" id="GO:0043235">
    <property type="term" value="C:receptor complex"/>
    <property type="evidence" value="ECO:0007669"/>
    <property type="project" value="TreeGrafter"/>
</dbReference>
<dbReference type="SUPFAM" id="SSF56112">
    <property type="entry name" value="Protein kinase-like (PK-like)"/>
    <property type="match status" value="1"/>
</dbReference>
<evidence type="ECO:0000256" key="8">
    <source>
        <dbReference type="ARBA" id="ARBA00023136"/>
    </source>
</evidence>
<gene>
    <name evidence="17" type="primary">Ddr2</name>
    <name evidence="19 20 21" type="synonym">LOC112683964</name>
    <name evidence="17" type="ORF">g.61416</name>
</gene>
<evidence type="ECO:0000256" key="3">
    <source>
        <dbReference type="ARBA" id="ARBA00022692"/>
    </source>
</evidence>
<dbReference type="PROSITE" id="PS01286">
    <property type="entry name" value="FA58C_2"/>
    <property type="match status" value="1"/>
</dbReference>
<feature type="region of interest" description="Disordered" evidence="13">
    <location>
        <begin position="387"/>
        <end position="409"/>
    </location>
</feature>
<dbReference type="GO" id="GO:0048680">
    <property type="term" value="P:positive regulation of axon regeneration"/>
    <property type="evidence" value="ECO:0007669"/>
    <property type="project" value="UniProtKB-ARBA"/>
</dbReference>
<proteinExistence type="inferred from homology"/>
<dbReference type="Gene3D" id="1.10.510.10">
    <property type="entry name" value="Transferase(Phosphotransferase) domain 1"/>
    <property type="match status" value="1"/>
</dbReference>
<dbReference type="Proteomes" id="UP000694846">
    <property type="component" value="Unplaced"/>
</dbReference>
<dbReference type="InterPro" id="IPR011009">
    <property type="entry name" value="Kinase-like_dom_sf"/>
</dbReference>
<dbReference type="SMART" id="SM00231">
    <property type="entry name" value="FA58C"/>
    <property type="match status" value="1"/>
</dbReference>
<dbReference type="InterPro" id="IPR050122">
    <property type="entry name" value="RTK"/>
</dbReference>
<evidence type="ECO:0000259" key="15">
    <source>
        <dbReference type="PROSITE" id="PS50011"/>
    </source>
</evidence>
<evidence type="ECO:0000313" key="20">
    <source>
        <dbReference type="RefSeq" id="XP_025411025.1"/>
    </source>
</evidence>
<dbReference type="InterPro" id="IPR000719">
    <property type="entry name" value="Prot_kinase_dom"/>
</dbReference>
<dbReference type="InterPro" id="IPR008266">
    <property type="entry name" value="Tyr_kinase_AS"/>
</dbReference>
<evidence type="ECO:0000256" key="14">
    <source>
        <dbReference type="SAM" id="Phobius"/>
    </source>
</evidence>
<sequence>MQRGGTHDFSIVLAISAACFIGQLTLGIHIKECDEALGMESGAIPDSAITASSSYNVPNVGPSNGRLRVERAGGGWCPKPPVEQGVREWLQVNFEKVHMITGIQTQGRFGNGRGLEYAEEYTVEYWRPGMAEWKPYKRWDGKQIMSGNTDTSTVVLHHLLPPVYASQVRILPYSVHRRTVCLRAEIRGCPSDHGITSYTIPLDGTVSDSTDMGDLSYDGEVHGDKIQGGLGRLVDGVHGEDNFKMDIGYGKGNGWVGWRKESFSKGFVELVFEFGEVRNFSAVHIFTNNFFSKNVQVFSKARVQFSVGGVHYHGRSVWYTYMPDTVLENARDVDIQLHNHVGKFVKIQLYFSNKWIMISEVKFDSEPLPQNVTVDADTPFEDEQLVGGAVDPPWDSPDTTAHKEKDDRTGGGGLVEVLIGVLTAATLILLGICAIVLALSRRKKHQTISTSIFKKPFGVTINMKDIFMNLSPHNNNSSINNNNNNSALGGNRHITENPFPISEQMRSESFASDGYDKSQQNVIYETPLLARKDYETIRSGKVTDAKSSISVKEFCRSDSERGSLSSLEIDVRPTEYSTRDSVTSLHYRSLQNQVLPMSVADVPIRPKHLQYTADAPSRKRFHTAPREKHRIAPPSVSWNISPSMGQAYKCREADIVQIPRYCLNVVSQLGSSHLGEVAVCETMDVRMTDNGRVAAKTCGADSTREVKFLCSLLDPNLVRVFGVCADQSPPWLITEYPAELGDLVIVLRTHSTLTYTTLMFMATQIASAMKYLESKNVVHKDLAARNCLVSRGYSIKVADVAICNPAYKKDYSEIGNRPPAPIRWLPWESILLDRYTCPSTVWSFAVTTWELLTMARDKPFPHLTNEQVIHNAEQMYYGGELQVLLPKPNLCPAEIYELMCQCWKRDQNLRPTFKQLYHFLKRNHTTYSCEIDNQLHNVSPI</sequence>
<evidence type="ECO:0000313" key="17">
    <source>
        <dbReference type="EMBL" id="MBY80070.1"/>
    </source>
</evidence>
<dbReference type="EMBL" id="GGMS01010867">
    <property type="protein sequence ID" value="MBY80070.1"/>
    <property type="molecule type" value="Transcribed_RNA"/>
</dbReference>
<feature type="transmembrane region" description="Helical" evidence="14">
    <location>
        <begin position="417"/>
        <end position="439"/>
    </location>
</feature>
<keyword evidence="7 14" id="KW-1133">Transmembrane helix</keyword>
<keyword evidence="4" id="KW-0732">Signal</keyword>
<feature type="domain" description="F5/8 type C" evidence="16">
    <location>
        <begin position="33"/>
        <end position="189"/>
    </location>
</feature>
<dbReference type="Gene3D" id="2.60.120.260">
    <property type="entry name" value="Galactose-binding domain-like"/>
    <property type="match status" value="1"/>
</dbReference>
<organism evidence="17">
    <name type="scientific">Sipha flava</name>
    <name type="common">yellow sugarcane aphid</name>
    <dbReference type="NCBI Taxonomy" id="143950"/>
    <lineage>
        <taxon>Eukaryota</taxon>
        <taxon>Metazoa</taxon>
        <taxon>Ecdysozoa</taxon>
        <taxon>Arthropoda</taxon>
        <taxon>Hexapoda</taxon>
        <taxon>Insecta</taxon>
        <taxon>Pterygota</taxon>
        <taxon>Neoptera</taxon>
        <taxon>Paraneoptera</taxon>
        <taxon>Hemiptera</taxon>
        <taxon>Sternorrhyncha</taxon>
        <taxon>Aphidomorpha</taxon>
        <taxon>Aphidoidea</taxon>
        <taxon>Aphididae</taxon>
        <taxon>Sipha</taxon>
    </lineage>
</organism>
<dbReference type="InterPro" id="IPR048525">
    <property type="entry name" value="DDR1-2_DS-like"/>
</dbReference>
<evidence type="ECO:0000313" key="21">
    <source>
        <dbReference type="RefSeq" id="XP_025411026.1"/>
    </source>
</evidence>
<keyword evidence="8 14" id="KW-0472">Membrane</keyword>
<dbReference type="Gene3D" id="3.30.200.20">
    <property type="entry name" value="Phosphorylase Kinase, domain 1"/>
    <property type="match status" value="1"/>
</dbReference>
<dbReference type="Pfam" id="PF00754">
    <property type="entry name" value="F5_F8_type_C"/>
    <property type="match status" value="1"/>
</dbReference>
<keyword evidence="6" id="KW-0067">ATP-binding</keyword>
<evidence type="ECO:0000256" key="7">
    <source>
        <dbReference type="ARBA" id="ARBA00022989"/>
    </source>
</evidence>
<dbReference type="GO" id="GO:0038062">
    <property type="term" value="F:protein tyrosine kinase collagen receptor activity"/>
    <property type="evidence" value="ECO:0007669"/>
    <property type="project" value="TreeGrafter"/>
</dbReference>
<name>A0A2S2QRB3_9HEMI</name>
<dbReference type="InterPro" id="IPR008979">
    <property type="entry name" value="Galactose-bd-like_sf"/>
</dbReference>
<dbReference type="RefSeq" id="XP_025411025.1">
    <property type="nucleotide sequence ID" value="XM_025555240.1"/>
</dbReference>
<dbReference type="Pfam" id="PF07714">
    <property type="entry name" value="PK_Tyr_Ser-Thr"/>
    <property type="match status" value="1"/>
</dbReference>
<dbReference type="PROSITE" id="PS50011">
    <property type="entry name" value="PROTEIN_KINASE_DOM"/>
    <property type="match status" value="1"/>
</dbReference>
<keyword evidence="18" id="KW-1185">Reference proteome</keyword>
<evidence type="ECO:0000256" key="6">
    <source>
        <dbReference type="ARBA" id="ARBA00022840"/>
    </source>
</evidence>
<keyword evidence="9" id="KW-1015">Disulfide bond</keyword>
<evidence type="ECO:0000256" key="13">
    <source>
        <dbReference type="SAM" id="MobiDB-lite"/>
    </source>
</evidence>
<evidence type="ECO:0000256" key="5">
    <source>
        <dbReference type="ARBA" id="ARBA00022741"/>
    </source>
</evidence>
<evidence type="ECO:0000256" key="1">
    <source>
        <dbReference type="ARBA" id="ARBA00004251"/>
    </source>
</evidence>
<evidence type="ECO:0000313" key="18">
    <source>
        <dbReference type="Proteomes" id="UP000694846"/>
    </source>
</evidence>
<keyword evidence="2" id="KW-1003">Cell membrane</keyword>
<dbReference type="Gene3D" id="2.60.120.1190">
    <property type="match status" value="1"/>
</dbReference>
<dbReference type="RefSeq" id="XP_025411026.1">
    <property type="nucleotide sequence ID" value="XM_025555241.1"/>
</dbReference>
<evidence type="ECO:0000256" key="2">
    <source>
        <dbReference type="ARBA" id="ARBA00022475"/>
    </source>
</evidence>
<dbReference type="RefSeq" id="XP_025411024.1">
    <property type="nucleotide sequence ID" value="XM_025555239.1"/>
</dbReference>
<dbReference type="PROSITE" id="PS51257">
    <property type="entry name" value="PROKAR_LIPOPROTEIN"/>
    <property type="match status" value="1"/>
</dbReference>
<evidence type="ECO:0000256" key="9">
    <source>
        <dbReference type="ARBA" id="ARBA00023157"/>
    </source>
</evidence>
<dbReference type="CDD" id="cd00057">
    <property type="entry name" value="FA58C"/>
    <property type="match status" value="1"/>
</dbReference>
<reference evidence="17" key="1">
    <citation type="submission" date="2018-04" db="EMBL/GenBank/DDBJ databases">
        <title>Transcriptome assembly of Sipha flava.</title>
        <authorList>
            <person name="Scully E.D."/>
            <person name="Geib S.M."/>
            <person name="Palmer N.A."/>
            <person name="Koch K."/>
            <person name="Bradshaw J."/>
            <person name="Heng-Moss T."/>
            <person name="Sarath G."/>
        </authorList>
    </citation>
    <scope>NUCLEOTIDE SEQUENCE</scope>
</reference>
<dbReference type="InterPro" id="IPR000421">
    <property type="entry name" value="FA58C"/>
</dbReference>
<dbReference type="PROSITE" id="PS00109">
    <property type="entry name" value="PROTEIN_KINASE_TYR"/>
    <property type="match status" value="1"/>
</dbReference>
<evidence type="ECO:0000256" key="12">
    <source>
        <dbReference type="ARBA" id="ARBA00061639"/>
    </source>
</evidence>
<keyword evidence="10 17" id="KW-0675">Receptor</keyword>
<dbReference type="PRINTS" id="PR00109">
    <property type="entry name" value="TYRKINASE"/>
</dbReference>
<dbReference type="FunFam" id="2.60.120.260:FF:000007">
    <property type="entry name" value="Discoidin domain receptor tyrosine kinase 1"/>
    <property type="match status" value="1"/>
</dbReference>
<dbReference type="GO" id="GO:0051897">
    <property type="term" value="P:positive regulation of phosphatidylinositol 3-kinase/protein kinase B signal transduction"/>
    <property type="evidence" value="ECO:0007669"/>
    <property type="project" value="TreeGrafter"/>
</dbReference>
<dbReference type="PROSITE" id="PS01285">
    <property type="entry name" value="FA58C_1"/>
    <property type="match status" value="1"/>
</dbReference>
<keyword evidence="5" id="KW-0547">Nucleotide-binding</keyword>